<organism evidence="4 5">
    <name type="scientific">Carpinus fangiana</name>
    <dbReference type="NCBI Taxonomy" id="176857"/>
    <lineage>
        <taxon>Eukaryota</taxon>
        <taxon>Viridiplantae</taxon>
        <taxon>Streptophyta</taxon>
        <taxon>Embryophyta</taxon>
        <taxon>Tracheophyta</taxon>
        <taxon>Spermatophyta</taxon>
        <taxon>Magnoliopsida</taxon>
        <taxon>eudicotyledons</taxon>
        <taxon>Gunneridae</taxon>
        <taxon>Pentapetalae</taxon>
        <taxon>rosids</taxon>
        <taxon>fabids</taxon>
        <taxon>Fagales</taxon>
        <taxon>Betulaceae</taxon>
        <taxon>Carpinus</taxon>
    </lineage>
</organism>
<dbReference type="Pfam" id="PF07859">
    <property type="entry name" value="Abhydrolase_3"/>
    <property type="match status" value="1"/>
</dbReference>
<sequence>MSGPAVWRAAGRNPQPASRAVVKWRGGGGGGGGGRRAPVPAWIAVVEARRWTYQGGRGAGAACEGSQKRFKLASSGLLGTPPCTRDLAGACGVPAPPAFLGVYLLECELIYSPPASPYLHVRVFAEGQRDGPAHDCPSEPDGGVACLLVVVAAGQLSTSTWPGMAFHSPGRRLIFGVQVSTLSSVALSFGEHAHWCIKGTGTQLGSYWRAYSCLVVPVGRDQRIKHYPGDSRHYLSFCGWANHKASARSPCPPLVTTSSIKKWCRRVPCAIARSIPSTVPVMPSSIPTKPEAILALGDIDPELERFQAVFPMPEFDYDNPEEAISTLRSLLSQPRQLDPKVHEHNVPGFIKARDGRDLDLYVFQPATPPTGKLPLVVLFHGGGYTIGAPHNVADPARSLVLSPTNPCIVVAPQYRLAPEHPFPAALLDAFDAVTHLSNEFVAQGHEAFARDTLKLTPGTAVELDEKQGGAFIVGGISAGASISSILSHLVRDAGRGLPLPITGLWIGCGSPLPVEELVPDEYKARWLSKTQPECLDDILLPTALAKIFYDSYKPDFYSPAFAAFIWPDIGETFSIPGFGEVTVGASDEDGKKLPPTADRKSGHCDLPRTYLQVCGRDRNRDDALVYAAEISRKAGVPTRVDIYPGLPHCFWGLFKMVSAYKVWQADTQAGFAWLLKRGPHADDPLGGSREDDG</sequence>
<dbReference type="InterPro" id="IPR029058">
    <property type="entry name" value="AB_hydrolase_fold"/>
</dbReference>
<feature type="domain" description="Alpha/beta hydrolase fold-3" evidence="3">
    <location>
        <begin position="376"/>
        <end position="517"/>
    </location>
</feature>
<accession>A0A5N6KYK4</accession>
<dbReference type="Gene3D" id="3.40.50.1820">
    <property type="entry name" value="alpha/beta hydrolase"/>
    <property type="match status" value="1"/>
</dbReference>
<dbReference type="EMBL" id="VIBQ01000017">
    <property type="protein sequence ID" value="KAB8360908.1"/>
    <property type="molecule type" value="Genomic_DNA"/>
</dbReference>
<reference evidence="4 5" key="1">
    <citation type="submission" date="2019-06" db="EMBL/GenBank/DDBJ databases">
        <title>A chromosomal-level reference genome of Carpinus fangiana (Coryloideae, Betulaceae).</title>
        <authorList>
            <person name="Yang X."/>
            <person name="Wang Z."/>
            <person name="Zhang L."/>
            <person name="Hao G."/>
            <person name="Liu J."/>
            <person name="Yang Y."/>
        </authorList>
    </citation>
    <scope>NUCLEOTIDE SEQUENCE [LARGE SCALE GENOMIC DNA]</scope>
    <source>
        <strain evidence="4">Cfa_2016G</strain>
        <tissue evidence="4">Leaf</tissue>
    </source>
</reference>
<keyword evidence="2" id="KW-0378">Hydrolase</keyword>
<comment type="similarity">
    <text evidence="1">Belongs to the 'GDXG' lipolytic enzyme family.</text>
</comment>
<protein>
    <recommendedName>
        <fullName evidence="3">Alpha/beta hydrolase fold-3 domain-containing protein</fullName>
    </recommendedName>
</protein>
<dbReference type="InterPro" id="IPR013094">
    <property type="entry name" value="AB_hydrolase_3"/>
</dbReference>
<dbReference type="OrthoDB" id="408631at2759"/>
<dbReference type="PANTHER" id="PTHR48081:SF3">
    <property type="entry name" value="ALPHA_BETA HYDROLASE FOLD-3 DOMAIN-CONTAINING PROTEIN"/>
    <property type="match status" value="1"/>
</dbReference>
<evidence type="ECO:0000313" key="4">
    <source>
        <dbReference type="EMBL" id="KAB8360908.1"/>
    </source>
</evidence>
<dbReference type="Proteomes" id="UP000327013">
    <property type="component" value="Unassembled WGS sequence"/>
</dbReference>
<dbReference type="PANTHER" id="PTHR48081">
    <property type="entry name" value="AB HYDROLASE SUPERFAMILY PROTEIN C4A8.06C"/>
    <property type="match status" value="1"/>
</dbReference>
<dbReference type="AlphaFoldDB" id="A0A5N6KYK4"/>
<evidence type="ECO:0000259" key="3">
    <source>
        <dbReference type="Pfam" id="PF07859"/>
    </source>
</evidence>
<comment type="caution">
    <text evidence="4">The sequence shown here is derived from an EMBL/GenBank/DDBJ whole genome shotgun (WGS) entry which is preliminary data.</text>
</comment>
<gene>
    <name evidence="4" type="ORF">FH972_024641</name>
</gene>
<dbReference type="GO" id="GO:0016787">
    <property type="term" value="F:hydrolase activity"/>
    <property type="evidence" value="ECO:0007669"/>
    <property type="project" value="UniProtKB-KW"/>
</dbReference>
<evidence type="ECO:0000256" key="1">
    <source>
        <dbReference type="ARBA" id="ARBA00010515"/>
    </source>
</evidence>
<dbReference type="InterPro" id="IPR050300">
    <property type="entry name" value="GDXG_lipolytic_enzyme"/>
</dbReference>
<dbReference type="SUPFAM" id="SSF53474">
    <property type="entry name" value="alpha/beta-Hydrolases"/>
    <property type="match status" value="1"/>
</dbReference>
<evidence type="ECO:0000313" key="5">
    <source>
        <dbReference type="Proteomes" id="UP000327013"/>
    </source>
</evidence>
<evidence type="ECO:0000256" key="2">
    <source>
        <dbReference type="ARBA" id="ARBA00022801"/>
    </source>
</evidence>
<keyword evidence="5" id="KW-1185">Reference proteome</keyword>
<name>A0A5N6KYK4_9ROSI</name>
<proteinExistence type="inferred from homology"/>